<reference evidence="1 2" key="1">
    <citation type="submission" date="2018-03" db="EMBL/GenBank/DDBJ databases">
        <title>Genomic Encyclopedia of Archaeal and Bacterial Type Strains, Phase II (KMG-II): from individual species to whole genera.</title>
        <authorList>
            <person name="Goeker M."/>
        </authorList>
    </citation>
    <scope>NUCLEOTIDE SEQUENCE [LARGE SCALE GENOMIC DNA]</scope>
    <source>
        <strain evidence="1 2">DSM 100346</strain>
    </source>
</reference>
<evidence type="ECO:0000313" key="1">
    <source>
        <dbReference type="EMBL" id="PWJ60577.1"/>
    </source>
</evidence>
<dbReference type="OrthoDB" id="963643at2"/>
<dbReference type="AlphaFoldDB" id="A0A316BDK7"/>
<organism evidence="1 2">
    <name type="scientific">Dyadobacter jejuensis</name>
    <dbReference type="NCBI Taxonomy" id="1082580"/>
    <lineage>
        <taxon>Bacteria</taxon>
        <taxon>Pseudomonadati</taxon>
        <taxon>Bacteroidota</taxon>
        <taxon>Cytophagia</taxon>
        <taxon>Cytophagales</taxon>
        <taxon>Spirosomataceae</taxon>
        <taxon>Dyadobacter</taxon>
    </lineage>
</organism>
<protein>
    <submittedName>
        <fullName evidence="1">Uncharacterized protein</fullName>
    </submittedName>
</protein>
<keyword evidence="2" id="KW-1185">Reference proteome</keyword>
<comment type="caution">
    <text evidence="1">The sequence shown here is derived from an EMBL/GenBank/DDBJ whole genome shotgun (WGS) entry which is preliminary data.</text>
</comment>
<accession>A0A316BDK7</accession>
<dbReference type="EMBL" id="QGDT01000001">
    <property type="protein sequence ID" value="PWJ60577.1"/>
    <property type="molecule type" value="Genomic_DNA"/>
</dbReference>
<evidence type="ECO:0000313" key="2">
    <source>
        <dbReference type="Proteomes" id="UP000245880"/>
    </source>
</evidence>
<dbReference type="RefSeq" id="WP_109672864.1">
    <property type="nucleotide sequence ID" value="NZ_QGDT01000001.1"/>
</dbReference>
<gene>
    <name evidence="1" type="ORF">CLV98_101762</name>
</gene>
<dbReference type="Proteomes" id="UP000245880">
    <property type="component" value="Unassembled WGS sequence"/>
</dbReference>
<name>A0A316BDK7_9BACT</name>
<sequence length="70" mass="7648">MIASIGDSGIDKIKAGSVIMVSGTPGEVEAREEISKFLAEHQMQDLGYFAISDGYYILYHKTTNHQEALA</sequence>
<proteinExistence type="predicted"/>